<evidence type="ECO:0000256" key="1">
    <source>
        <dbReference type="SAM" id="MobiDB-lite"/>
    </source>
</evidence>
<feature type="compositionally biased region" description="Polar residues" evidence="1">
    <location>
        <begin position="146"/>
        <end position="171"/>
    </location>
</feature>
<organism evidence="2 3">
    <name type="scientific">Caenorhabditis japonica</name>
    <dbReference type="NCBI Taxonomy" id="281687"/>
    <lineage>
        <taxon>Eukaryota</taxon>
        <taxon>Metazoa</taxon>
        <taxon>Ecdysozoa</taxon>
        <taxon>Nematoda</taxon>
        <taxon>Chromadorea</taxon>
        <taxon>Rhabditida</taxon>
        <taxon>Rhabditina</taxon>
        <taxon>Rhabditomorpha</taxon>
        <taxon>Rhabditoidea</taxon>
        <taxon>Rhabditidae</taxon>
        <taxon>Peloderinae</taxon>
        <taxon>Caenorhabditis</taxon>
    </lineage>
</organism>
<dbReference type="AlphaFoldDB" id="A0A8R1DZ75"/>
<feature type="region of interest" description="Disordered" evidence="1">
    <location>
        <begin position="146"/>
        <end position="173"/>
    </location>
</feature>
<feature type="compositionally biased region" description="Basic residues" evidence="1">
    <location>
        <begin position="44"/>
        <end position="56"/>
    </location>
</feature>
<feature type="compositionally biased region" description="Polar residues" evidence="1">
    <location>
        <begin position="62"/>
        <end position="78"/>
    </location>
</feature>
<sequence length="243" mass="26528">MASSDFHGGLAVQYTESELGLFEADCRTALSFDDDRSIIEKNKAMGRRAKAKRRAARLAAEQTAQNSDSHVSTATTDGLSEETDCEVPSQRSTSSKIPVIQKGHVFSSQPSDAQKISSSPSKIPILTAKPKAQLVYLNRSELSSTRTSEMSDYEPTSYTPTSGSFTHTSMITDKDPRTIPSYLTPLPKCDISTEFEPSALPSQKEEDPNRVIVVSDANGMEMKLNVTAMLKGIDLELVGLRFL</sequence>
<proteinExistence type="predicted"/>
<accession>A0A8R1DZ75</accession>
<reference evidence="3" key="1">
    <citation type="submission" date="2010-08" db="EMBL/GenBank/DDBJ databases">
        <authorList>
            <consortium name="Caenorhabditis japonica Sequencing Consortium"/>
            <person name="Wilson R.K."/>
        </authorList>
    </citation>
    <scope>NUCLEOTIDE SEQUENCE [LARGE SCALE GENOMIC DNA]</scope>
    <source>
        <strain evidence="3">DF5081</strain>
    </source>
</reference>
<evidence type="ECO:0000313" key="2">
    <source>
        <dbReference type="EnsemblMetazoa" id="CJA16956.1"/>
    </source>
</evidence>
<name>A0A8R1DZ75_CAEJA</name>
<dbReference type="Proteomes" id="UP000005237">
    <property type="component" value="Unassembled WGS sequence"/>
</dbReference>
<evidence type="ECO:0000313" key="3">
    <source>
        <dbReference type="Proteomes" id="UP000005237"/>
    </source>
</evidence>
<feature type="region of interest" description="Disordered" evidence="1">
    <location>
        <begin position="43"/>
        <end position="96"/>
    </location>
</feature>
<dbReference type="EnsemblMetazoa" id="CJA16956.1">
    <property type="protein sequence ID" value="CJA16956.1"/>
    <property type="gene ID" value="WBGene00136157"/>
</dbReference>
<protein>
    <submittedName>
        <fullName evidence="2">Uncharacterized protein</fullName>
    </submittedName>
</protein>
<keyword evidence="3" id="KW-1185">Reference proteome</keyword>
<reference evidence="2" key="2">
    <citation type="submission" date="2022-06" db="UniProtKB">
        <authorList>
            <consortium name="EnsemblMetazoa"/>
        </authorList>
    </citation>
    <scope>IDENTIFICATION</scope>
    <source>
        <strain evidence="2">DF5081</strain>
    </source>
</reference>